<keyword evidence="2" id="KW-1185">Reference proteome</keyword>
<proteinExistence type="predicted"/>
<dbReference type="InterPro" id="IPR011050">
    <property type="entry name" value="Pectin_lyase_fold/virulence"/>
</dbReference>
<dbReference type="Gene3D" id="2.160.20.10">
    <property type="entry name" value="Single-stranded right-handed beta-helix, Pectin lyase-like"/>
    <property type="match status" value="1"/>
</dbReference>
<evidence type="ECO:0000313" key="1">
    <source>
        <dbReference type="EMBL" id="SNW00631.1"/>
    </source>
</evidence>
<evidence type="ECO:0008006" key="3">
    <source>
        <dbReference type="Google" id="ProtNLM"/>
    </source>
</evidence>
<sequence>MTLSQQNAVSTLADDATLRTDLATVATGKGADLVATPQGGTLTEAMGFITPEMFGAVGDGVADDTAAIYQAIEAARQHDTPRVYGKGIYGISGSIKIDNFAKGLELNLAGLVALTGFPDYTDWKKATAAILLGTNGGSQVGLSIRVGYFHGADKATLFKLQRVGAGGSHFHAGSVKNAVGVFQCTDSDASTSASNRITGNYWDVGVFGIRIKRAGAYICEGAKISVGFITNFKYGGIQLFDGAQYFQIYGTDIDFCGKYLTQLEVNALPGTDVRGMQAVSGAVSCEVVDYYSQPAGKFYVLVAEAQETTGGKSAYTQGSSLVIDGVTYTIVSITTPTAKQAYFDVIHGFQGASFGKGEAQFGYCSRIVGGMQHTSFFKWHNSFDINSNMLNGLFVNNTGSEMTFSDKYRNVNLLRFNTVNQTLTLPGGLTNGGRRIYGDQLSPTLASGTMTTIKTFSYAGDGVSSGVKEVWEVVCSGPNGLNGIGGSFSVHVSNTGIELVGTLPDFPTFYASGFTLRAQQNAQPSMKLGLVFNRK</sequence>
<dbReference type="AlphaFoldDB" id="A0A240BXQ7"/>
<organism evidence="1 2">
    <name type="scientific">Serratia ficaria</name>
    <dbReference type="NCBI Taxonomy" id="61651"/>
    <lineage>
        <taxon>Bacteria</taxon>
        <taxon>Pseudomonadati</taxon>
        <taxon>Pseudomonadota</taxon>
        <taxon>Gammaproteobacteria</taxon>
        <taxon>Enterobacterales</taxon>
        <taxon>Yersiniaceae</taxon>
        <taxon>Serratia</taxon>
    </lineage>
</organism>
<name>A0A240BXQ7_SERFI</name>
<dbReference type="OrthoDB" id="6500479at2"/>
<reference evidence="1 2" key="1">
    <citation type="submission" date="2017-06" db="EMBL/GenBank/DDBJ databases">
        <authorList>
            <consortium name="Pathogen Informatics"/>
        </authorList>
    </citation>
    <scope>NUCLEOTIDE SEQUENCE [LARGE SCALE GENOMIC DNA]</scope>
    <source>
        <strain evidence="1 2">NCTC12148</strain>
    </source>
</reference>
<dbReference type="SUPFAM" id="SSF51126">
    <property type="entry name" value="Pectin lyase-like"/>
    <property type="match status" value="1"/>
</dbReference>
<dbReference type="KEGG" id="sfj:SAMEA4384070_2196"/>
<dbReference type="InterPro" id="IPR012334">
    <property type="entry name" value="Pectin_lyas_fold"/>
</dbReference>
<dbReference type="RefSeq" id="WP_115939799.1">
    <property type="nucleotide sequence ID" value="NZ_CAMIQD010000002.1"/>
</dbReference>
<protein>
    <recommendedName>
        <fullName evidence="3">Pectate lyase superfamily protein</fullName>
    </recommendedName>
</protein>
<dbReference type="Proteomes" id="UP000215134">
    <property type="component" value="Chromosome 1"/>
</dbReference>
<dbReference type="EMBL" id="LT906479">
    <property type="protein sequence ID" value="SNW00631.1"/>
    <property type="molecule type" value="Genomic_DNA"/>
</dbReference>
<gene>
    <name evidence="1" type="ORF">SAMEA4384070_02196</name>
</gene>
<dbReference type="GeneID" id="75027350"/>
<accession>A0A240BXQ7</accession>
<evidence type="ECO:0000313" key="2">
    <source>
        <dbReference type="Proteomes" id="UP000215134"/>
    </source>
</evidence>